<dbReference type="GO" id="GO:0001217">
    <property type="term" value="F:DNA-binding transcription repressor activity"/>
    <property type="evidence" value="ECO:0007669"/>
    <property type="project" value="TreeGrafter"/>
</dbReference>
<gene>
    <name evidence="7" type="ORF">C6Y53_10580</name>
</gene>
<feature type="domain" description="DNA-binding protein H-NS-like C-terminal" evidence="6">
    <location>
        <begin position="60"/>
        <end position="105"/>
    </location>
</feature>
<evidence type="ECO:0000256" key="5">
    <source>
        <dbReference type="SAM" id="MobiDB-lite"/>
    </source>
</evidence>
<dbReference type="Proteomes" id="UP000237655">
    <property type="component" value="Chromosome"/>
</dbReference>
<keyword evidence="3" id="KW-0963">Cytoplasm</keyword>
<comment type="similarity">
    <text evidence="2">Belongs to the histone-like protein H-NS family.</text>
</comment>
<evidence type="ECO:0000313" key="8">
    <source>
        <dbReference type="Proteomes" id="UP000237655"/>
    </source>
</evidence>
<keyword evidence="8" id="KW-1185">Reference proteome</keyword>
<sequence>MTIDLQKMSKTEPEKLKGDIDKALVAAELRNRKDALKAIKQTAAEYGCDLDQLLGDAKPAGKPRKLPPKYRHPDDPSRTWTGRGRRPQWIVDALDAGADLADLLI</sequence>
<dbReference type="SUPFAM" id="SSF81273">
    <property type="entry name" value="H-NS histone-like proteins"/>
    <property type="match status" value="1"/>
</dbReference>
<accession>A0A2S0MQG0</accession>
<dbReference type="Gene3D" id="4.10.430.10">
    <property type="entry name" value="Histone-like protein H-NS, C-terminal domain"/>
    <property type="match status" value="1"/>
</dbReference>
<reference evidence="8" key="1">
    <citation type="submission" date="2018-03" db="EMBL/GenBank/DDBJ databases">
        <title>Genomic analysis of the strain SH-1 isolated from shrimp intestine.</title>
        <authorList>
            <person name="Kim Y.-S."/>
            <person name="Kim S.-E."/>
            <person name="Kim K.-H."/>
        </authorList>
    </citation>
    <scope>NUCLEOTIDE SEQUENCE [LARGE SCALE GENOMIC DNA]</scope>
    <source>
        <strain evidence="8">SH-1</strain>
    </source>
</reference>
<comment type="subcellular location">
    <subcellularLocation>
        <location evidence="1">Cytoplasm</location>
        <location evidence="1">Nucleoid</location>
    </subcellularLocation>
</comment>
<evidence type="ECO:0000256" key="2">
    <source>
        <dbReference type="ARBA" id="ARBA00010610"/>
    </source>
</evidence>
<dbReference type="KEGG" id="thas:C6Y53_10580"/>
<dbReference type="PANTHER" id="PTHR38097">
    <property type="match status" value="1"/>
</dbReference>
<evidence type="ECO:0000256" key="4">
    <source>
        <dbReference type="ARBA" id="ARBA00023125"/>
    </source>
</evidence>
<dbReference type="GO" id="GO:0003681">
    <property type="term" value="F:bent DNA binding"/>
    <property type="evidence" value="ECO:0007669"/>
    <property type="project" value="TreeGrafter"/>
</dbReference>
<dbReference type="GO" id="GO:0000976">
    <property type="term" value="F:transcription cis-regulatory region binding"/>
    <property type="evidence" value="ECO:0007669"/>
    <property type="project" value="TreeGrafter"/>
</dbReference>
<dbReference type="PANTHER" id="PTHR38097:SF2">
    <property type="entry name" value="DNA-BINDING PROTEIN STPA"/>
    <property type="match status" value="1"/>
</dbReference>
<dbReference type="SMART" id="SM00528">
    <property type="entry name" value="HNS"/>
    <property type="match status" value="1"/>
</dbReference>
<proteinExistence type="inferred from homology"/>
<dbReference type="Pfam" id="PF00816">
    <property type="entry name" value="Histone_HNS"/>
    <property type="match status" value="1"/>
</dbReference>
<dbReference type="GO" id="GO:0003680">
    <property type="term" value="F:minor groove of adenine-thymine-rich DNA binding"/>
    <property type="evidence" value="ECO:0007669"/>
    <property type="project" value="TreeGrafter"/>
</dbReference>
<protein>
    <submittedName>
        <fullName evidence="7">H-NS histone family protein</fullName>
    </submittedName>
</protein>
<feature type="compositionally biased region" description="Basic residues" evidence="5">
    <location>
        <begin position="61"/>
        <end position="70"/>
    </location>
</feature>
<dbReference type="GO" id="GO:0005829">
    <property type="term" value="C:cytosol"/>
    <property type="evidence" value="ECO:0007669"/>
    <property type="project" value="TreeGrafter"/>
</dbReference>
<dbReference type="GO" id="GO:0032993">
    <property type="term" value="C:protein-DNA complex"/>
    <property type="evidence" value="ECO:0007669"/>
    <property type="project" value="TreeGrafter"/>
</dbReference>
<dbReference type="InterPro" id="IPR027444">
    <property type="entry name" value="H-NS_C_dom"/>
</dbReference>
<evidence type="ECO:0000313" key="7">
    <source>
        <dbReference type="EMBL" id="AVO38108.1"/>
    </source>
</evidence>
<dbReference type="EMBL" id="CP027665">
    <property type="protein sequence ID" value="AVO38108.1"/>
    <property type="molecule type" value="Genomic_DNA"/>
</dbReference>
<keyword evidence="4" id="KW-0238">DNA-binding</keyword>
<name>A0A2S0MQG0_9RHOB</name>
<evidence type="ECO:0000256" key="1">
    <source>
        <dbReference type="ARBA" id="ARBA00004453"/>
    </source>
</evidence>
<dbReference type="AlphaFoldDB" id="A0A2S0MQG0"/>
<feature type="region of interest" description="Disordered" evidence="5">
    <location>
        <begin position="57"/>
        <end position="83"/>
    </location>
</feature>
<dbReference type="GO" id="GO:0009295">
    <property type="term" value="C:nucleoid"/>
    <property type="evidence" value="ECO:0007669"/>
    <property type="project" value="UniProtKB-SubCell"/>
</dbReference>
<evidence type="ECO:0000256" key="3">
    <source>
        <dbReference type="ARBA" id="ARBA00022490"/>
    </source>
</evidence>
<evidence type="ECO:0000259" key="6">
    <source>
        <dbReference type="SMART" id="SM00528"/>
    </source>
</evidence>
<organism evidence="7 8">
    <name type="scientific">Pukyongiella litopenaei</name>
    <dbReference type="NCBI Taxonomy" id="2605946"/>
    <lineage>
        <taxon>Bacteria</taxon>
        <taxon>Pseudomonadati</taxon>
        <taxon>Pseudomonadota</taxon>
        <taxon>Alphaproteobacteria</taxon>
        <taxon>Rhodobacterales</taxon>
        <taxon>Paracoccaceae</taxon>
        <taxon>Pukyongiella</taxon>
    </lineage>
</organism>
<dbReference type="InterPro" id="IPR037150">
    <property type="entry name" value="H-NS_C_dom_sf"/>
</dbReference>